<dbReference type="GO" id="GO:0016829">
    <property type="term" value="F:lyase activity"/>
    <property type="evidence" value="ECO:0007669"/>
    <property type="project" value="InterPro"/>
</dbReference>
<dbReference type="InterPro" id="IPR036148">
    <property type="entry name" value="MmgE/PrpD_sf"/>
</dbReference>
<evidence type="ECO:0000259" key="3">
    <source>
        <dbReference type="Pfam" id="PF19305"/>
    </source>
</evidence>
<proteinExistence type="inferred from homology"/>
<evidence type="ECO:0000259" key="2">
    <source>
        <dbReference type="Pfam" id="PF03972"/>
    </source>
</evidence>
<dbReference type="Gene3D" id="1.10.4100.10">
    <property type="entry name" value="2-methylcitrate dehydratase PrpD"/>
    <property type="match status" value="1"/>
</dbReference>
<dbReference type="AlphaFoldDB" id="A0A1M7D154"/>
<dbReference type="OrthoDB" id="9795089at2"/>
<name>A0A1M7D154_9BRAD</name>
<organism evidence="4 5">
    <name type="scientific">Bradyrhizobium lablabi</name>
    <dbReference type="NCBI Taxonomy" id="722472"/>
    <lineage>
        <taxon>Bacteria</taxon>
        <taxon>Pseudomonadati</taxon>
        <taxon>Pseudomonadota</taxon>
        <taxon>Alphaproteobacteria</taxon>
        <taxon>Hyphomicrobiales</taxon>
        <taxon>Nitrobacteraceae</taxon>
        <taxon>Bradyrhizobium</taxon>
    </lineage>
</organism>
<comment type="similarity">
    <text evidence="1">Belongs to the PrpD family.</text>
</comment>
<evidence type="ECO:0000313" key="4">
    <source>
        <dbReference type="EMBL" id="SED77666.1"/>
    </source>
</evidence>
<dbReference type="Pfam" id="PF03972">
    <property type="entry name" value="MmgE_PrpD_N"/>
    <property type="match status" value="1"/>
</dbReference>
<dbReference type="Proteomes" id="UP000183208">
    <property type="component" value="Unassembled WGS sequence"/>
</dbReference>
<dbReference type="InterPro" id="IPR042183">
    <property type="entry name" value="MmgE/PrpD_sf_1"/>
</dbReference>
<sequence length="472" mass="49211">MPKLDLDHGTPRTDGVTADAPAVSLTRAFTDLLSAWQPDHPALLDRCRLLLLDGLAVAVAGAGERGPSLMAAQTRTECPDGPATVIGHGLATSVVQAARVNGMAMHVLDFEPMWNPPNHALSTLLPALLALAELRERDGAGPQGHVVLRAIAKGVEAQGRLRLASGQIEPAKLSIHPPGAVGALAAALACADMLGLEGERLAAAVAIASSRTGGLLANVGSMTKALHCGDAAANGVQAAMLAAAGFSADEDALGSPRGWGASLFGATFDRAHLLAPIGNGRALNPGPAWKLFPSQFATHFAITAALEARDAIGADALNRISRIELRTPAMPYIDRPRPHSGLDGKFSWQYTAAIALLDGKVEPASFKDERRFKDDVVALLDRTVLIGDGAISGRFDQMYVEISVELNDGQVIRRRCDAPMGSWSRPVPDERVTAKATALLADAIGPEKTTAVERAIAATGGFRVGPLMALLA</sequence>
<dbReference type="PANTHER" id="PTHR16943:SF8">
    <property type="entry name" value="2-METHYLCITRATE DEHYDRATASE"/>
    <property type="match status" value="1"/>
</dbReference>
<dbReference type="InterPro" id="IPR045337">
    <property type="entry name" value="MmgE_PrpD_C"/>
</dbReference>
<dbReference type="SUPFAM" id="SSF103378">
    <property type="entry name" value="2-methylcitrate dehydratase PrpD"/>
    <property type="match status" value="1"/>
</dbReference>
<dbReference type="Pfam" id="PF19305">
    <property type="entry name" value="MmgE_PrpD_C"/>
    <property type="match status" value="1"/>
</dbReference>
<dbReference type="InterPro" id="IPR045336">
    <property type="entry name" value="MmgE_PrpD_N"/>
</dbReference>
<protein>
    <submittedName>
        <fullName evidence="4">Aconitate decarboxylase</fullName>
    </submittedName>
</protein>
<gene>
    <name evidence="4" type="ORF">SAMN05444171_5121</name>
</gene>
<evidence type="ECO:0000256" key="1">
    <source>
        <dbReference type="ARBA" id="ARBA00006174"/>
    </source>
</evidence>
<dbReference type="InterPro" id="IPR005656">
    <property type="entry name" value="MmgE_PrpD"/>
</dbReference>
<feature type="domain" description="MmgE/PrpD N-terminal" evidence="2">
    <location>
        <begin position="36"/>
        <end position="266"/>
    </location>
</feature>
<dbReference type="EMBL" id="FNTI01000001">
    <property type="protein sequence ID" value="SED77666.1"/>
    <property type="molecule type" value="Genomic_DNA"/>
</dbReference>
<feature type="domain" description="MmgE/PrpD C-terminal" evidence="3">
    <location>
        <begin position="292"/>
        <end position="450"/>
    </location>
</feature>
<dbReference type="PANTHER" id="PTHR16943">
    <property type="entry name" value="2-METHYLCITRATE DEHYDRATASE-RELATED"/>
    <property type="match status" value="1"/>
</dbReference>
<dbReference type="RefSeq" id="WP_074824988.1">
    <property type="nucleotide sequence ID" value="NZ_FNTI01000001.1"/>
</dbReference>
<accession>A0A1M7D154</accession>
<dbReference type="InterPro" id="IPR042188">
    <property type="entry name" value="MmgE/PrpD_sf_2"/>
</dbReference>
<dbReference type="Gene3D" id="3.30.1330.120">
    <property type="entry name" value="2-methylcitrate dehydratase PrpD"/>
    <property type="match status" value="1"/>
</dbReference>
<evidence type="ECO:0000313" key="5">
    <source>
        <dbReference type="Proteomes" id="UP000183208"/>
    </source>
</evidence>
<reference evidence="4 5" key="1">
    <citation type="submission" date="2016-10" db="EMBL/GenBank/DDBJ databases">
        <authorList>
            <person name="de Groot N.N."/>
        </authorList>
    </citation>
    <scope>NUCLEOTIDE SEQUENCE [LARGE SCALE GENOMIC DNA]</scope>
    <source>
        <strain evidence="4 5">GAS522</strain>
    </source>
</reference>